<dbReference type="PANTHER" id="PTHR39937">
    <property type="entry name" value="ATP SYNTHASE PROTEIN 8"/>
    <property type="match status" value="1"/>
</dbReference>
<dbReference type="GO" id="GO:0045259">
    <property type="term" value="C:proton-transporting ATP synthase complex"/>
    <property type="evidence" value="ECO:0007669"/>
    <property type="project" value="UniProtKB-KW"/>
</dbReference>
<dbReference type="GO" id="GO:0015986">
    <property type="term" value="P:proton motive force-driven ATP synthesis"/>
    <property type="evidence" value="ECO:0007669"/>
    <property type="project" value="InterPro"/>
</dbReference>
<evidence type="ECO:0000256" key="13">
    <source>
        <dbReference type="ARBA" id="ARBA00064647"/>
    </source>
</evidence>
<name>Q8HKU6_PETBE</name>
<proteinExistence type="inferred from homology"/>
<keyword evidence="5 14" id="KW-0812">Transmembrane</keyword>
<keyword evidence="9 14" id="KW-0496">Mitochondrion</keyword>
<keyword evidence="11" id="KW-0066">ATP synthesis</keyword>
<evidence type="ECO:0000256" key="12">
    <source>
        <dbReference type="ARBA" id="ARBA00053067"/>
    </source>
</evidence>
<sequence length="52" mass="6125">MPQLDPAPWLMISTFAWINLLVFLPPKIATHIYPKEPSMPQAKDYITEPWTW</sequence>
<dbReference type="AlphaFoldDB" id="Q8HKU6"/>
<dbReference type="GO" id="GO:0015078">
    <property type="term" value="F:proton transmembrane transporter activity"/>
    <property type="evidence" value="ECO:0007669"/>
    <property type="project" value="InterPro"/>
</dbReference>
<keyword evidence="8 14" id="KW-0406">Ion transport</keyword>
<comment type="subcellular location">
    <subcellularLocation>
        <location evidence="1 14">Mitochondrion membrane</location>
        <topology evidence="1 14">Single-pass membrane protein</topology>
    </subcellularLocation>
</comment>
<comment type="similarity">
    <text evidence="2 14">Belongs to the ATPase protein 8 family.</text>
</comment>
<keyword evidence="10 15" id="KW-0472">Membrane</keyword>
<keyword evidence="3 14" id="KW-0813">Transport</keyword>
<reference evidence="16" key="1">
    <citation type="journal article" date="2003" name="Mol. Phylogenet. Evol.">
        <title>Major patterns of higher teleostean phylogenies: a new perspective based on 100 complete mitochondrial DNA sequences.</title>
        <authorList>
            <person name="Miya M."/>
            <person name="Takeshima H."/>
            <person name="Endo H."/>
            <person name="Ishiguro N.B."/>
            <person name="Inoue J.G."/>
            <person name="Mukai T."/>
            <person name="Satoh T.P."/>
            <person name="Yamaguchi M."/>
            <person name="Kawaguchi A."/>
            <person name="Mabuchi K."/>
            <person name="Shirai S.M."/>
            <person name="Nishida M."/>
        </authorList>
    </citation>
    <scope>NUCLEOTIDE SEQUENCE</scope>
</reference>
<keyword evidence="7 15" id="KW-1133">Transmembrane helix</keyword>
<protein>
    <recommendedName>
        <fullName evidence="14">ATP synthase complex subunit 8</fullName>
    </recommendedName>
</protein>
<evidence type="ECO:0000256" key="14">
    <source>
        <dbReference type="RuleBase" id="RU003661"/>
    </source>
</evidence>
<dbReference type="InterPro" id="IPR001421">
    <property type="entry name" value="ATP8_metazoa"/>
</dbReference>
<evidence type="ECO:0000313" key="16">
    <source>
        <dbReference type="EMBL" id="BAC23752.1"/>
    </source>
</evidence>
<dbReference type="InterPro" id="IPR050635">
    <property type="entry name" value="ATPase_protein_8"/>
</dbReference>
<feature type="transmembrane region" description="Helical" evidence="15">
    <location>
        <begin position="6"/>
        <end position="24"/>
    </location>
</feature>
<comment type="function">
    <text evidence="12">Subunit 8, of the mitochondrial membrane ATP synthase complex (F(1)F(0) ATP synthase or Complex V) that produces ATP from ADP in the presence of a proton gradient across the membrane which is generated by electron transport complexes of the respiratory chain. ATP synthase complex consist of a soluble F(1) head domain - the catalytic core - and a membrane F(1) domain - the membrane proton channel. These two domains are linked by a central stalk rotating inside the F(1) region and a stationary peripheral stalk. During catalysis, ATP synthesis in the catalytic domain of F(1) is coupled via a rotary mechanism of the central stalk subunits to proton translocation. In vivo, can only synthesize ATP although its ATP hydrolase activity can be activated artificially in vitro. Part of the complex F(0) domain.</text>
</comment>
<comment type="subunit">
    <text evidence="13">Component of the ATP synthase complex composed at least of ATP5F1A/subunit alpha, ATP5F1B/subunit beta, ATP5MC1/subunit c (homooctomer), MT-ATP6/subunit a, MT-ATP8/subunit 8, ATP5ME/subunit e, ATP5MF/subunit f, ATP5MG/subunit g, ATP5MK/subunit k, ATP5MJ/subunit j, ATP5F1C/subunit gamma, ATP5F1D/subunit delta, ATP5F1E/subunit epsilon, ATP5PF/subunit F6, ATP5PB/subunit b, ATP5PD/subunit d, ATP5PO/subunit OSCP. ATP synthase complex consists of a soluble F(1) head domain (subunits alpha(3) and beta(3)) - the catalytic core - and a membrane F(0) domain - the membrane proton channel (subunits c, a, 8, e, f, g, k and j). These two domains are linked by a central stalk (subunits gamma, delta, and epsilon) rotating inside the F1 region and a stationary peripheral stalk (subunits F6, b, d, and OSCP).</text>
</comment>
<dbReference type="EMBL" id="AP004450">
    <property type="protein sequence ID" value="BAC23752.1"/>
    <property type="molecule type" value="Genomic_DNA"/>
</dbReference>
<evidence type="ECO:0000256" key="6">
    <source>
        <dbReference type="ARBA" id="ARBA00022781"/>
    </source>
</evidence>
<keyword evidence="4 14" id="KW-0138">CF(0)</keyword>
<evidence type="ECO:0000256" key="5">
    <source>
        <dbReference type="ARBA" id="ARBA00022692"/>
    </source>
</evidence>
<evidence type="ECO:0000256" key="10">
    <source>
        <dbReference type="ARBA" id="ARBA00023136"/>
    </source>
</evidence>
<keyword evidence="6 14" id="KW-0375">Hydrogen ion transport</keyword>
<evidence type="ECO:0000256" key="3">
    <source>
        <dbReference type="ARBA" id="ARBA00022448"/>
    </source>
</evidence>
<evidence type="ECO:0000256" key="1">
    <source>
        <dbReference type="ARBA" id="ARBA00004304"/>
    </source>
</evidence>
<evidence type="ECO:0000256" key="8">
    <source>
        <dbReference type="ARBA" id="ARBA00023065"/>
    </source>
</evidence>
<evidence type="ECO:0000256" key="9">
    <source>
        <dbReference type="ARBA" id="ARBA00023128"/>
    </source>
</evidence>
<evidence type="ECO:0000256" key="11">
    <source>
        <dbReference type="ARBA" id="ARBA00023310"/>
    </source>
</evidence>
<accession>Q8HKU6</accession>
<dbReference type="Pfam" id="PF00895">
    <property type="entry name" value="ATP-synt_8"/>
    <property type="match status" value="1"/>
</dbReference>
<evidence type="ECO:0000256" key="2">
    <source>
        <dbReference type="ARBA" id="ARBA00008892"/>
    </source>
</evidence>
<evidence type="ECO:0000256" key="15">
    <source>
        <dbReference type="SAM" id="Phobius"/>
    </source>
</evidence>
<evidence type="ECO:0000256" key="7">
    <source>
        <dbReference type="ARBA" id="ARBA00022989"/>
    </source>
</evidence>
<geneLocation type="mitochondrion" evidence="16"/>
<dbReference type="PANTHER" id="PTHR39937:SF1">
    <property type="entry name" value="ATP SYNTHASE PROTEIN 8"/>
    <property type="match status" value="1"/>
</dbReference>
<evidence type="ECO:0000256" key="4">
    <source>
        <dbReference type="ARBA" id="ARBA00022547"/>
    </source>
</evidence>
<organism evidence="16">
    <name type="scientific">Petroscirtes breviceps</name>
    <name type="common">Striped poison-fang blenny mimic</name>
    <name type="synonym">Blennechis breviceps</name>
    <dbReference type="NCBI Taxonomy" id="57847"/>
    <lineage>
        <taxon>Eukaryota</taxon>
        <taxon>Metazoa</taxon>
        <taxon>Chordata</taxon>
        <taxon>Craniata</taxon>
        <taxon>Vertebrata</taxon>
        <taxon>Euteleostomi</taxon>
        <taxon>Actinopterygii</taxon>
        <taxon>Neopterygii</taxon>
        <taxon>Teleostei</taxon>
        <taxon>Neoteleostei</taxon>
        <taxon>Acanthomorphata</taxon>
        <taxon>Ovalentaria</taxon>
        <taxon>Blenniimorphae</taxon>
        <taxon>Blenniiformes</taxon>
        <taxon>Blennioidei</taxon>
        <taxon>Blenniidae</taxon>
        <taxon>Blenniinae</taxon>
        <taxon>Petroscirtes</taxon>
    </lineage>
</organism>
<dbReference type="GO" id="GO:0031966">
    <property type="term" value="C:mitochondrial membrane"/>
    <property type="evidence" value="ECO:0007669"/>
    <property type="project" value="UniProtKB-SubCell"/>
</dbReference>
<gene>
    <name evidence="16" type="primary">ATPase 8</name>
</gene>